<feature type="domain" description="Mos1 transposase HTH" evidence="1">
    <location>
        <begin position="6"/>
        <end position="53"/>
    </location>
</feature>
<dbReference type="InterPro" id="IPR041426">
    <property type="entry name" value="Mos1_HTH"/>
</dbReference>
<sequence length="164" mass="18575">MSITQEQLRAIIFYEWRGGIGATEAARDINSRLNDGTAAIRTVQRWFARIVNGGTDFKDNSRSGRTYTVEDSVILDAVENYWEINSRSLATRFGCSCSTVVCRLQAFGYRKVLARWIPLEILSIDSSSSIERSFSEIFLLEIRIGSSTTLKRTVLCGFLEEKTR</sequence>
<dbReference type="Pfam" id="PF17906">
    <property type="entry name" value="HTH_48"/>
    <property type="match status" value="1"/>
</dbReference>
<dbReference type="Proteomes" id="UP001303046">
    <property type="component" value="Unassembled WGS sequence"/>
</dbReference>
<organism evidence="2 4">
    <name type="scientific">Necator americanus</name>
    <name type="common">Human hookworm</name>
    <dbReference type="NCBI Taxonomy" id="51031"/>
    <lineage>
        <taxon>Eukaryota</taxon>
        <taxon>Metazoa</taxon>
        <taxon>Ecdysozoa</taxon>
        <taxon>Nematoda</taxon>
        <taxon>Chromadorea</taxon>
        <taxon>Rhabditida</taxon>
        <taxon>Rhabditina</taxon>
        <taxon>Rhabditomorpha</taxon>
        <taxon>Strongyloidea</taxon>
        <taxon>Ancylostomatidae</taxon>
        <taxon>Bunostominae</taxon>
        <taxon>Necator</taxon>
    </lineage>
</organism>
<reference evidence="2 4" key="1">
    <citation type="submission" date="2023-08" db="EMBL/GenBank/DDBJ databases">
        <title>A Necator americanus chromosomal reference genome.</title>
        <authorList>
            <person name="Ilik V."/>
            <person name="Petrzelkova K.J."/>
            <person name="Pardy F."/>
            <person name="Fuh T."/>
            <person name="Niatou-Singa F.S."/>
            <person name="Gouil Q."/>
            <person name="Baker L."/>
            <person name="Ritchie M.E."/>
            <person name="Jex A.R."/>
            <person name="Gazzola D."/>
            <person name="Li H."/>
            <person name="Toshio Fujiwara R."/>
            <person name="Zhan B."/>
            <person name="Aroian R.V."/>
            <person name="Pafco B."/>
            <person name="Schwarz E.M."/>
        </authorList>
    </citation>
    <scope>NUCLEOTIDE SEQUENCE [LARGE SCALE GENOMIC DNA]</scope>
    <source>
        <strain evidence="2 4">Aroian</strain>
        <tissue evidence="2">Whole animal</tissue>
    </source>
</reference>
<dbReference type="PANTHER" id="PTHR46060">
    <property type="entry name" value="MARINER MOS1 TRANSPOSASE-LIKE PROTEIN"/>
    <property type="match status" value="1"/>
</dbReference>
<dbReference type="Gene3D" id="1.10.10.1450">
    <property type="match status" value="1"/>
</dbReference>
<evidence type="ECO:0000313" key="3">
    <source>
        <dbReference type="EMBL" id="KAK6767253.1"/>
    </source>
</evidence>
<evidence type="ECO:0000313" key="4">
    <source>
        <dbReference type="Proteomes" id="UP001303046"/>
    </source>
</evidence>
<evidence type="ECO:0000259" key="1">
    <source>
        <dbReference type="Pfam" id="PF17906"/>
    </source>
</evidence>
<proteinExistence type="predicted"/>
<comment type="caution">
    <text evidence="2">The sequence shown here is derived from an EMBL/GenBank/DDBJ whole genome shotgun (WGS) entry which is preliminary data.</text>
</comment>
<dbReference type="EMBL" id="JAVFWL010000006">
    <property type="protein sequence ID" value="KAK6767109.1"/>
    <property type="molecule type" value="Genomic_DNA"/>
</dbReference>
<dbReference type="InterPro" id="IPR052709">
    <property type="entry name" value="Transposase-MT_Hybrid"/>
</dbReference>
<accession>A0ABR1EWU3</accession>
<dbReference type="EMBL" id="JAVFWL010000007">
    <property type="protein sequence ID" value="KAK6767253.1"/>
    <property type="molecule type" value="Genomic_DNA"/>
</dbReference>
<keyword evidence="4" id="KW-1185">Reference proteome</keyword>
<name>A0ABR1EWU3_NECAM</name>
<evidence type="ECO:0000313" key="2">
    <source>
        <dbReference type="EMBL" id="KAK6767109.1"/>
    </source>
</evidence>
<dbReference type="PANTHER" id="PTHR46060:SF2">
    <property type="entry name" value="HISTONE-LYSINE N-METHYLTRANSFERASE SETMAR"/>
    <property type="match status" value="1"/>
</dbReference>
<protein>
    <recommendedName>
        <fullName evidence="1">Mos1 transposase HTH domain-containing protein</fullName>
    </recommendedName>
</protein>
<gene>
    <name evidence="2" type="primary">Necator_chrX.g26571</name>
    <name evidence="3" type="synonym">Necator_2022.05.29.01.07.g44</name>
    <name evidence="2" type="ORF">RB195_026404</name>
    <name evidence="3" type="ORF">RB195_026492</name>
</gene>